<evidence type="ECO:0000256" key="1">
    <source>
        <dbReference type="ARBA" id="ARBA00008769"/>
    </source>
</evidence>
<gene>
    <name evidence="3" type="ORF">SAMN06297229_0179</name>
</gene>
<dbReference type="Proteomes" id="UP000194450">
    <property type="component" value="Unassembled WGS sequence"/>
</dbReference>
<dbReference type="GO" id="GO:0016020">
    <property type="term" value="C:membrane"/>
    <property type="evidence" value="ECO:0007669"/>
    <property type="project" value="InterPro"/>
</dbReference>
<dbReference type="PROSITE" id="PS00018">
    <property type="entry name" value="EF_HAND_1"/>
    <property type="match status" value="1"/>
</dbReference>
<dbReference type="EMBL" id="FXWH01000001">
    <property type="protein sequence ID" value="SMQ58848.1"/>
    <property type="molecule type" value="Genomic_DNA"/>
</dbReference>
<dbReference type="Pfam" id="PF04966">
    <property type="entry name" value="OprB"/>
    <property type="match status" value="1"/>
</dbReference>
<evidence type="ECO:0000313" key="4">
    <source>
        <dbReference type="Proteomes" id="UP000194450"/>
    </source>
</evidence>
<dbReference type="InterPro" id="IPR018247">
    <property type="entry name" value="EF_Hand_1_Ca_BS"/>
</dbReference>
<protein>
    <submittedName>
        <fullName evidence="3">Carbohydrate-selective porin, OprB family</fullName>
    </submittedName>
</protein>
<reference evidence="4" key="1">
    <citation type="submission" date="2017-04" db="EMBL/GenBank/DDBJ databases">
        <authorList>
            <person name="Varghese N."/>
            <person name="Submissions S."/>
        </authorList>
    </citation>
    <scope>NUCLEOTIDE SEQUENCE [LARGE SCALE GENOMIC DNA]</scope>
</reference>
<sequence>MPLIKAIFGIVLATAAGHAVAGSADWNLNGNAVLIHQSTNEINAETEFSASGDLVITRQLGSGEWLAHVEASSAPTSDGVSSVYPEVNEDAGSALDKNNNGRIQLSELYYTHSFRNRQSVSLGLIDLSGLFDQSQIASDETTQFLGSSFARNITIEFPDYTLGVVHNSKLSSNLEWRSAIASSNGLADNPERSYSELARLSADGKGMFGITSASWQANEWLFRAGAWLNTADHQSLDMTEDGLTNYGAYALAEYARGQHAVNVRVGAANADTSQAAKFASIAYRYQWDKLTTGVAFGRTFESSKLPGSTRSDTNHYELFLRYNLMPSLQLTGDVQRFQSATVMGVRLTWLYQ</sequence>
<dbReference type="AlphaFoldDB" id="A0A1Y6E893"/>
<dbReference type="SUPFAM" id="SSF56935">
    <property type="entry name" value="Porins"/>
    <property type="match status" value="1"/>
</dbReference>
<name>A0A1Y6E893_9GAMM</name>
<evidence type="ECO:0000256" key="2">
    <source>
        <dbReference type="RuleBase" id="RU363072"/>
    </source>
</evidence>
<feature type="chain" id="PRO_5011825374" evidence="2">
    <location>
        <begin position="22"/>
        <end position="352"/>
    </location>
</feature>
<dbReference type="InterPro" id="IPR007049">
    <property type="entry name" value="Carb-sel_porin_OprB"/>
</dbReference>
<dbReference type="GO" id="GO:0008643">
    <property type="term" value="P:carbohydrate transport"/>
    <property type="evidence" value="ECO:0007669"/>
    <property type="project" value="InterPro"/>
</dbReference>
<keyword evidence="2" id="KW-0732">Signal</keyword>
<feature type="signal peptide" evidence="2">
    <location>
        <begin position="1"/>
        <end position="21"/>
    </location>
</feature>
<organism evidence="3 4">
    <name type="scientific">Pseudidiomarina planktonica</name>
    <dbReference type="NCBI Taxonomy" id="1323738"/>
    <lineage>
        <taxon>Bacteria</taxon>
        <taxon>Pseudomonadati</taxon>
        <taxon>Pseudomonadota</taxon>
        <taxon>Gammaproteobacteria</taxon>
        <taxon>Alteromonadales</taxon>
        <taxon>Idiomarinaceae</taxon>
        <taxon>Pseudidiomarina</taxon>
    </lineage>
</organism>
<proteinExistence type="inferred from homology"/>
<keyword evidence="4" id="KW-1185">Reference proteome</keyword>
<evidence type="ECO:0000313" key="3">
    <source>
        <dbReference type="EMBL" id="SMQ58848.1"/>
    </source>
</evidence>
<dbReference type="InterPro" id="IPR038673">
    <property type="entry name" value="OprB_sf"/>
</dbReference>
<dbReference type="OrthoDB" id="7058314at2"/>
<comment type="similarity">
    <text evidence="1 2">Belongs to the OprB family.</text>
</comment>
<dbReference type="Gene3D" id="2.40.160.180">
    <property type="entry name" value="Carbohydrate-selective porin OprB"/>
    <property type="match status" value="1"/>
</dbReference>
<dbReference type="RefSeq" id="WP_157984154.1">
    <property type="nucleotide sequence ID" value="NZ_FXWH01000001.1"/>
</dbReference>
<accession>A0A1Y6E893</accession>
<dbReference type="GO" id="GO:0015288">
    <property type="term" value="F:porin activity"/>
    <property type="evidence" value="ECO:0007669"/>
    <property type="project" value="InterPro"/>
</dbReference>